<gene>
    <name evidence="5" type="ORF">C6569_10465</name>
</gene>
<dbReference type="Pfam" id="PF03445">
    <property type="entry name" value="DUF294"/>
    <property type="match status" value="1"/>
</dbReference>
<dbReference type="InterPro" id="IPR000644">
    <property type="entry name" value="CBS_dom"/>
</dbReference>
<dbReference type="GO" id="GO:0045004">
    <property type="term" value="P:DNA replication proofreading"/>
    <property type="evidence" value="ECO:0007669"/>
    <property type="project" value="TreeGrafter"/>
</dbReference>
<evidence type="ECO:0000313" key="5">
    <source>
        <dbReference type="EMBL" id="AVO45452.1"/>
    </source>
</evidence>
<dbReference type="Pfam" id="PF00571">
    <property type="entry name" value="CBS"/>
    <property type="match status" value="2"/>
</dbReference>
<comment type="function">
    <text evidence="1">DNA polymerase III is a complex, multichain enzyme responsible for most of the replicative synthesis in bacteria. The epsilon subunit contain the editing function and is a proofreading 3'-5' exonuclease.</text>
</comment>
<keyword evidence="3" id="KW-0129">CBS domain</keyword>
<feature type="domain" description="CBS" evidence="4">
    <location>
        <begin position="310"/>
        <end position="367"/>
    </location>
</feature>
<dbReference type="Pfam" id="PF00929">
    <property type="entry name" value="RNase_T"/>
    <property type="match status" value="1"/>
</dbReference>
<dbReference type="Proteomes" id="UP000237889">
    <property type="component" value="Chromosome"/>
</dbReference>
<dbReference type="CDD" id="cd06127">
    <property type="entry name" value="DEDDh"/>
    <property type="match status" value="1"/>
</dbReference>
<proteinExistence type="predicted"/>
<dbReference type="RefSeq" id="WP_106748793.1">
    <property type="nucleotide sequence ID" value="NZ_CP027668.1"/>
</dbReference>
<comment type="subunit">
    <text evidence="2">DNA polymerase III contains a core (composed of alpha, epsilon and theta chains) that associates with a tau subunit. This core dimerizes to form the POLIII' complex. PolIII' associates with the gamma complex (composed of gamma, delta, delta', psi and chi chains) and with the beta chain to form the complete DNA polymerase III complex.</text>
</comment>
<dbReference type="KEGG" id="phr:C6569_10465"/>
<dbReference type="SUPFAM" id="SSF54631">
    <property type="entry name" value="CBS-domain pair"/>
    <property type="match status" value="1"/>
</dbReference>
<dbReference type="PANTHER" id="PTHR30231">
    <property type="entry name" value="DNA POLYMERASE III SUBUNIT EPSILON"/>
    <property type="match status" value="1"/>
</dbReference>
<accession>A0A2S0NBB9</accession>
<dbReference type="PROSITE" id="PS51371">
    <property type="entry name" value="CBS"/>
    <property type="match status" value="2"/>
</dbReference>
<organism evidence="5 6">
    <name type="scientific">Phreatobacter cathodiphilus</name>
    <dbReference type="NCBI Taxonomy" id="1868589"/>
    <lineage>
        <taxon>Bacteria</taxon>
        <taxon>Pseudomonadati</taxon>
        <taxon>Pseudomonadota</taxon>
        <taxon>Alphaproteobacteria</taxon>
        <taxon>Hyphomicrobiales</taxon>
        <taxon>Phreatobacteraceae</taxon>
        <taxon>Phreatobacter</taxon>
    </lineage>
</organism>
<dbReference type="SUPFAM" id="SSF53098">
    <property type="entry name" value="Ribonuclease H-like"/>
    <property type="match status" value="1"/>
</dbReference>
<dbReference type="SMART" id="SM00479">
    <property type="entry name" value="EXOIII"/>
    <property type="match status" value="1"/>
</dbReference>
<dbReference type="InterPro" id="IPR046342">
    <property type="entry name" value="CBS_dom_sf"/>
</dbReference>
<dbReference type="FunFam" id="3.30.420.10:FF:000045">
    <property type="entry name" value="3'-5' exonuclease DinG"/>
    <property type="match status" value="1"/>
</dbReference>
<evidence type="ECO:0000313" key="6">
    <source>
        <dbReference type="Proteomes" id="UP000237889"/>
    </source>
</evidence>
<dbReference type="InterPro" id="IPR005105">
    <property type="entry name" value="GlnD_Uridyltrans_N"/>
</dbReference>
<sequence length="706" mass="74784">MPAPSVQPLIALDAVVLDTETTGLDPAKARIVQIGAVALRQGRLLPEERFERLVDPGVPIPASATAIHHIDDAAVAGAATFAQAFEAFETFRAGRILVGHNLGFDLAIIRRECRLAGRAFAPPPSLDTRLLGQICFPTLAGYTLEILAERTGVTLDRGGRHDAVGDAESAGAIFVALLPFLKEKGVRTVAEANEACRRLTDAMEGFARAGWEEPKAVTAGGQGALSRIDSYPFRHRVADLMGRPPAVAPPDMTVMAAARLMTERRISSLFVAPPGPPRVDAAGIVTERDVMRAVATGGAAALERPVGEIASRPLAHVGAEDFVYRAIGRMDRLKVRHLAVSDAAGAIVGALSARDLLRMRASDALALGDAIEAAEGAPAMAAAFARMPLVARQLIEEEVTAVQVAAVISHEIGALTARAAREAEAMMLAEGAGPPPVAYAVLVLGSVGRGESLLAADQDNAVVTEVAADPEAADRWFARFGAHMADILDAAGVAYCKGGVMARNPGFRGSIEDWRGRIADWIGRTRPEDLLAVDIFFDFRAVHGDTRLAEALFDEAYAAAHAAPMLAKLLAEQIGAHRPPLTLFGGFRLTEGRVDLKLGGLFPVVAAARCLALRHDIRRRSTRERIAALREKTIGAAEDLERWLDAHGVLLDAILRQQIIDLAAGRPPGSRVDPAILGKAGQARLKAAVGNLAHVGQTVRDLLFQA</sequence>
<evidence type="ECO:0000259" key="4">
    <source>
        <dbReference type="PROSITE" id="PS51371"/>
    </source>
</evidence>
<dbReference type="GO" id="GO:0008408">
    <property type="term" value="F:3'-5' exonuclease activity"/>
    <property type="evidence" value="ECO:0007669"/>
    <property type="project" value="TreeGrafter"/>
</dbReference>
<evidence type="ECO:0000256" key="3">
    <source>
        <dbReference type="PROSITE-ProRule" id="PRU00703"/>
    </source>
</evidence>
<dbReference type="EMBL" id="CP027668">
    <property type="protein sequence ID" value="AVO45452.1"/>
    <property type="molecule type" value="Genomic_DNA"/>
</dbReference>
<dbReference type="GO" id="GO:0008773">
    <property type="term" value="F:[protein-PII] uridylyltransferase activity"/>
    <property type="evidence" value="ECO:0007669"/>
    <property type="project" value="InterPro"/>
</dbReference>
<dbReference type="CDD" id="cd05401">
    <property type="entry name" value="NT_GlnE_GlnD_like"/>
    <property type="match status" value="1"/>
</dbReference>
<dbReference type="SMART" id="SM00116">
    <property type="entry name" value="CBS"/>
    <property type="match status" value="2"/>
</dbReference>
<dbReference type="AlphaFoldDB" id="A0A2S0NBB9"/>
<dbReference type="InterPro" id="IPR018821">
    <property type="entry name" value="DUF294_put_nucleoTrafse_sb-bd"/>
</dbReference>
<protein>
    <submittedName>
        <fullName evidence="5">DNA polymerase III subunit epsilon</fullName>
    </submittedName>
</protein>
<dbReference type="Pfam" id="PF10335">
    <property type="entry name" value="DUF294_C"/>
    <property type="match status" value="1"/>
</dbReference>
<dbReference type="GO" id="GO:0005829">
    <property type="term" value="C:cytosol"/>
    <property type="evidence" value="ECO:0007669"/>
    <property type="project" value="TreeGrafter"/>
</dbReference>
<reference evidence="5 6" key="1">
    <citation type="submission" date="2018-03" db="EMBL/GenBank/DDBJ databases">
        <title>Genome sequencing of Phreatobacter sp.</title>
        <authorList>
            <person name="Kim S.-J."/>
            <person name="Heo J."/>
            <person name="Kwon S.-W."/>
        </authorList>
    </citation>
    <scope>NUCLEOTIDE SEQUENCE [LARGE SCALE GENOMIC DNA]</scope>
    <source>
        <strain evidence="5 6">S-12</strain>
    </source>
</reference>
<dbReference type="GO" id="GO:0003676">
    <property type="term" value="F:nucleic acid binding"/>
    <property type="evidence" value="ECO:0007669"/>
    <property type="project" value="InterPro"/>
</dbReference>
<dbReference type="InterPro" id="IPR012337">
    <property type="entry name" value="RNaseH-like_sf"/>
</dbReference>
<dbReference type="Gene3D" id="3.30.420.10">
    <property type="entry name" value="Ribonuclease H-like superfamily/Ribonuclease H"/>
    <property type="match status" value="1"/>
</dbReference>
<dbReference type="PANTHER" id="PTHR30231:SF41">
    <property type="entry name" value="DNA POLYMERASE III SUBUNIT EPSILON"/>
    <property type="match status" value="1"/>
</dbReference>
<dbReference type="OrthoDB" id="9808528at2"/>
<feature type="domain" description="CBS" evidence="4">
    <location>
        <begin position="241"/>
        <end position="302"/>
    </location>
</feature>
<keyword evidence="6" id="KW-1185">Reference proteome</keyword>
<evidence type="ECO:0000256" key="1">
    <source>
        <dbReference type="ARBA" id="ARBA00025483"/>
    </source>
</evidence>
<dbReference type="InterPro" id="IPR036397">
    <property type="entry name" value="RNaseH_sf"/>
</dbReference>
<evidence type="ECO:0000256" key="2">
    <source>
        <dbReference type="ARBA" id="ARBA00026073"/>
    </source>
</evidence>
<dbReference type="Gene3D" id="3.10.580.10">
    <property type="entry name" value="CBS-domain"/>
    <property type="match status" value="1"/>
</dbReference>
<dbReference type="InterPro" id="IPR013520">
    <property type="entry name" value="Ribonucl_H"/>
</dbReference>
<name>A0A2S0NBB9_9HYPH</name>